<evidence type="ECO:0000313" key="2">
    <source>
        <dbReference type="Proteomes" id="UP000248745"/>
    </source>
</evidence>
<dbReference type="AlphaFoldDB" id="A0A2W2AWB0"/>
<dbReference type="EMBL" id="QKTW01000020">
    <property type="protein sequence ID" value="PZF71978.1"/>
    <property type="molecule type" value="Genomic_DNA"/>
</dbReference>
<evidence type="ECO:0008006" key="3">
    <source>
        <dbReference type="Google" id="ProtNLM"/>
    </source>
</evidence>
<dbReference type="SUPFAM" id="SSF49464">
    <property type="entry name" value="Carboxypeptidase regulatory domain-like"/>
    <property type="match status" value="1"/>
</dbReference>
<name>A0A2W2AWB0_9BACT</name>
<proteinExistence type="predicted"/>
<protein>
    <recommendedName>
        <fullName evidence="3">Carboxypeptidase regulatory-like domain-containing protein</fullName>
    </recommendedName>
</protein>
<comment type="caution">
    <text evidence="1">The sequence shown here is derived from an EMBL/GenBank/DDBJ whole genome shotgun (WGS) entry which is preliminary data.</text>
</comment>
<gene>
    <name evidence="1" type="ORF">DN068_15185</name>
</gene>
<evidence type="ECO:0000313" key="1">
    <source>
        <dbReference type="EMBL" id="PZF71978.1"/>
    </source>
</evidence>
<dbReference type="Proteomes" id="UP000248745">
    <property type="component" value="Unassembled WGS sequence"/>
</dbReference>
<reference evidence="1 2" key="1">
    <citation type="submission" date="2018-06" db="EMBL/GenBank/DDBJ databases">
        <title>Mucibacter soli gen. nov., sp. nov., a new member of the family Chitinophagaceae producing mucin.</title>
        <authorList>
            <person name="Kim M.-K."/>
            <person name="Park S."/>
            <person name="Kim T.-S."/>
            <person name="Joung Y."/>
            <person name="Han J.-H."/>
            <person name="Kim S.B."/>
        </authorList>
    </citation>
    <scope>NUCLEOTIDE SEQUENCE [LARGE SCALE GENOMIC DNA]</scope>
    <source>
        <strain evidence="1 2">R1-15</strain>
    </source>
</reference>
<sequence length="91" mass="9794">MDYKVTIETGEYLPDGTPLVRSLLINGRVTTPTGDPVGNAAIRIIEPDINDIGEGRSNPDGTFSIRVGDDTTHQVWVNGVMSQLVKVLTKG</sequence>
<keyword evidence="2" id="KW-1185">Reference proteome</keyword>
<dbReference type="InterPro" id="IPR008969">
    <property type="entry name" value="CarboxyPept-like_regulatory"/>
</dbReference>
<organism evidence="1 2">
    <name type="scientific">Taibaiella soli</name>
    <dbReference type="NCBI Taxonomy" id="1649169"/>
    <lineage>
        <taxon>Bacteria</taxon>
        <taxon>Pseudomonadati</taxon>
        <taxon>Bacteroidota</taxon>
        <taxon>Chitinophagia</taxon>
        <taxon>Chitinophagales</taxon>
        <taxon>Chitinophagaceae</taxon>
        <taxon>Taibaiella</taxon>
    </lineage>
</organism>
<dbReference type="RefSeq" id="WP_110999791.1">
    <property type="nucleotide sequence ID" value="NZ_QKTW01000020.1"/>
</dbReference>
<accession>A0A2W2AWB0</accession>